<dbReference type="EMBL" id="JAQIBC010000004">
    <property type="protein sequence ID" value="MDM5264008.1"/>
    <property type="molecule type" value="Genomic_DNA"/>
</dbReference>
<evidence type="ECO:0000313" key="2">
    <source>
        <dbReference type="Proteomes" id="UP001169066"/>
    </source>
</evidence>
<comment type="caution">
    <text evidence="1">The sequence shown here is derived from an EMBL/GenBank/DDBJ whole genome shotgun (WGS) entry which is preliminary data.</text>
</comment>
<reference evidence="1" key="1">
    <citation type="submission" date="2023-01" db="EMBL/GenBank/DDBJ databases">
        <title>Sulfurovum sp. XTW-4 genome assembly.</title>
        <authorList>
            <person name="Wang J."/>
        </authorList>
    </citation>
    <scope>NUCLEOTIDE SEQUENCE</scope>
    <source>
        <strain evidence="1">XTW-4</strain>
    </source>
</reference>
<protein>
    <recommendedName>
        <fullName evidence="3">GspL cytoplasmic actin-ATPase-like domain-containing protein</fullName>
    </recommendedName>
</protein>
<evidence type="ECO:0000313" key="1">
    <source>
        <dbReference type="EMBL" id="MDM5264008.1"/>
    </source>
</evidence>
<sequence>MGNNKELLLIHPSMKPVSLTEAVNVMLPPQFYTLKKEVLPLRYAYQAKKIAPSLFDGLLEGGDYEYMVWKEDEAWVFLAYDIQKITTFLESKGFALEHVSKLFFAQQSVDLFDKPILFGEDDALVSLDGMVVVVPRGALSDEDGPSPVFDNHFTPKKGIVLSGAYGSVLSLKQASMLSAIFILFALMFFVEGSRYSDDSKAGEAKIQELLSSYPALQSTYTRESIMTKYKAIDTTERKKRELVKMVSGMIFKGVTLSALEIDTKSYKIHFTCKDAQVVKRLNQLAAKNKLKTSAISGSHDLKIEGTL</sequence>
<proteinExistence type="predicted"/>
<name>A0ABT7QSG5_9BACT</name>
<organism evidence="1 2">
    <name type="scientific">Sulfurovum xiamenensis</name>
    <dbReference type="NCBI Taxonomy" id="3019066"/>
    <lineage>
        <taxon>Bacteria</taxon>
        <taxon>Pseudomonadati</taxon>
        <taxon>Campylobacterota</taxon>
        <taxon>Epsilonproteobacteria</taxon>
        <taxon>Campylobacterales</taxon>
        <taxon>Sulfurovaceae</taxon>
        <taxon>Sulfurovum</taxon>
    </lineage>
</organism>
<gene>
    <name evidence="1" type="ORF">PF327_07325</name>
</gene>
<dbReference type="RefSeq" id="WP_289402048.1">
    <property type="nucleotide sequence ID" value="NZ_JAQIBC010000004.1"/>
</dbReference>
<keyword evidence="2" id="KW-1185">Reference proteome</keyword>
<accession>A0ABT7QSG5</accession>
<evidence type="ECO:0008006" key="3">
    <source>
        <dbReference type="Google" id="ProtNLM"/>
    </source>
</evidence>
<dbReference type="Proteomes" id="UP001169066">
    <property type="component" value="Unassembled WGS sequence"/>
</dbReference>